<dbReference type="KEGG" id="gac:GACE_0554"/>
<dbReference type="SUPFAM" id="SSF52949">
    <property type="entry name" value="Macro domain-like"/>
    <property type="match status" value="1"/>
</dbReference>
<evidence type="ECO:0000313" key="2">
    <source>
        <dbReference type="EMBL" id="AIY89607.1"/>
    </source>
</evidence>
<gene>
    <name evidence="2" type="ORF">GACE_0554</name>
</gene>
<dbReference type="EMBL" id="CP009552">
    <property type="protein sequence ID" value="AIY89607.1"/>
    <property type="molecule type" value="Genomic_DNA"/>
</dbReference>
<sequence>MEPEVVLNFGGMAVKLVQGDITAYPAEAIVNAANKYLEHGGGVAYAIARACAGNAAEYTKLSKKAMREQVGRDYIEHGEVVVTPAMRLEERGIKYVIHTVGPICREKWGESLEKKLYLAFEGPLRKADEMGLSSIAFPAVSAGIYGCPLNMVVETFIDAVKTFSGRAKNLREVALVIYDEKSTRVAAEIFRDFL</sequence>
<dbReference type="Pfam" id="PF01661">
    <property type="entry name" value="Macro"/>
    <property type="match status" value="1"/>
</dbReference>
<dbReference type="eggNOG" id="arCOG04225">
    <property type="taxonomic scope" value="Archaea"/>
</dbReference>
<dbReference type="PANTHER" id="PTHR11106:SF27">
    <property type="entry name" value="MACRO DOMAIN-CONTAINING PROTEIN"/>
    <property type="match status" value="1"/>
</dbReference>
<dbReference type="NCBIfam" id="NF001662">
    <property type="entry name" value="PRK00431.1-3"/>
    <property type="match status" value="1"/>
</dbReference>
<reference evidence="2 3" key="1">
    <citation type="journal article" date="2015" name="Appl. Environ. Microbiol.">
        <title>The Geoglobus acetivorans genome: Fe(III) reduction, acetate utilization, autotrophic growth, and degradation of aromatic compounds in a hyperthermophilic archaeon.</title>
        <authorList>
            <person name="Mardanov A.V."/>
            <person name="Slododkina G.B."/>
            <person name="Slobodkin A.I."/>
            <person name="Beletsky A.V."/>
            <person name="Gavrilov S.N."/>
            <person name="Kublanov I.V."/>
            <person name="Bonch-Osmolovskaya E.A."/>
            <person name="Skryabin K.G."/>
            <person name="Ravin N.V."/>
        </authorList>
    </citation>
    <scope>NUCLEOTIDE SEQUENCE [LARGE SCALE GENOMIC DNA]</scope>
    <source>
        <strain evidence="2 3">SBH6</strain>
    </source>
</reference>
<dbReference type="Gene3D" id="3.40.220.10">
    <property type="entry name" value="Leucine Aminopeptidase, subunit E, domain 1"/>
    <property type="match status" value="1"/>
</dbReference>
<evidence type="ECO:0000259" key="1">
    <source>
        <dbReference type="PROSITE" id="PS51154"/>
    </source>
</evidence>
<evidence type="ECO:0000313" key="3">
    <source>
        <dbReference type="Proteomes" id="UP000030624"/>
    </source>
</evidence>
<dbReference type="InterPro" id="IPR043472">
    <property type="entry name" value="Macro_dom-like"/>
</dbReference>
<feature type="domain" description="Macro" evidence="1">
    <location>
        <begin position="1"/>
        <end position="194"/>
    </location>
</feature>
<protein>
    <recommendedName>
        <fullName evidence="1">Macro domain-containing protein</fullName>
    </recommendedName>
</protein>
<name>A0A0A7GF92_GEOAI</name>
<dbReference type="CDD" id="cd02907">
    <property type="entry name" value="Macro_Af1521_BAL-like"/>
    <property type="match status" value="1"/>
</dbReference>
<dbReference type="PANTHER" id="PTHR11106">
    <property type="entry name" value="GANGLIOSIDE INDUCED DIFFERENTIATION ASSOCIATED PROTEIN 2-RELATED"/>
    <property type="match status" value="1"/>
</dbReference>
<proteinExistence type="predicted"/>
<dbReference type="SMART" id="SM00506">
    <property type="entry name" value="A1pp"/>
    <property type="match status" value="1"/>
</dbReference>
<dbReference type="STRING" id="565033.GACE_0554"/>
<dbReference type="HOGENOM" id="CLU_046550_7_0_2"/>
<dbReference type="Proteomes" id="UP000030624">
    <property type="component" value="Chromosome"/>
</dbReference>
<accession>A0A0A7GF92</accession>
<dbReference type="PROSITE" id="PS51154">
    <property type="entry name" value="MACRO"/>
    <property type="match status" value="1"/>
</dbReference>
<dbReference type="RefSeq" id="WP_048090977.1">
    <property type="nucleotide sequence ID" value="NZ_CP009552.1"/>
</dbReference>
<organism evidence="2 3">
    <name type="scientific">Geoglobus acetivorans</name>
    <dbReference type="NCBI Taxonomy" id="565033"/>
    <lineage>
        <taxon>Archaea</taxon>
        <taxon>Methanobacteriati</taxon>
        <taxon>Methanobacteriota</taxon>
        <taxon>Archaeoglobi</taxon>
        <taxon>Archaeoglobales</taxon>
        <taxon>Archaeoglobaceae</taxon>
        <taxon>Geoglobus</taxon>
    </lineage>
</organism>
<dbReference type="InterPro" id="IPR002589">
    <property type="entry name" value="Macro_dom"/>
</dbReference>
<dbReference type="GeneID" id="24797158"/>
<dbReference type="AlphaFoldDB" id="A0A0A7GF92"/>